<comment type="similarity">
    <text evidence="2">Belongs to the intradiol ring-cleavage dioxygenase family.</text>
</comment>
<keyword evidence="5" id="KW-0560">Oxidoreductase</keyword>
<dbReference type="GO" id="GO:0051213">
    <property type="term" value="F:dioxygenase activity"/>
    <property type="evidence" value="ECO:0007669"/>
    <property type="project" value="UniProtKB-KW"/>
</dbReference>
<proteinExistence type="inferred from homology"/>
<evidence type="ECO:0000313" key="10">
    <source>
        <dbReference type="Proteomes" id="UP001550044"/>
    </source>
</evidence>
<organism evidence="9 10">
    <name type="scientific">Streptomyces sp. 900116325</name>
    <dbReference type="NCBI Taxonomy" id="3154295"/>
    <lineage>
        <taxon>Bacteria</taxon>
        <taxon>Bacillati</taxon>
        <taxon>Actinomycetota</taxon>
        <taxon>Actinomycetes</taxon>
        <taxon>Kitasatosporales</taxon>
        <taxon>Streptomycetaceae</taxon>
        <taxon>Streptomyces</taxon>
    </lineage>
</organism>
<keyword evidence="6" id="KW-0408">Iron</keyword>
<dbReference type="InterPro" id="IPR007535">
    <property type="entry name" value="Catechol_dOase_N"/>
</dbReference>
<dbReference type="InterPro" id="IPR050770">
    <property type="entry name" value="Intradiol_RC_Dioxygenase"/>
</dbReference>
<evidence type="ECO:0000256" key="5">
    <source>
        <dbReference type="ARBA" id="ARBA00023002"/>
    </source>
</evidence>
<evidence type="ECO:0000256" key="6">
    <source>
        <dbReference type="ARBA" id="ARBA00023004"/>
    </source>
</evidence>
<keyword evidence="3" id="KW-0479">Metal-binding</keyword>
<dbReference type="Pfam" id="PF00775">
    <property type="entry name" value="Dioxygenase_C"/>
    <property type="match status" value="1"/>
</dbReference>
<dbReference type="PANTHER" id="PTHR33711:SF7">
    <property type="entry name" value="INTRADIOL RING-CLEAVAGE DIOXYGENASES DOMAIN-CONTAINING PROTEIN-RELATED"/>
    <property type="match status" value="1"/>
</dbReference>
<feature type="domain" description="Catechol dioxygenase N-terminal" evidence="8">
    <location>
        <begin position="3"/>
        <end position="61"/>
    </location>
</feature>
<sequence length="257" mass="28778">MANQRVVDLFDEFIELTRDFIVRHGLRYEDYAAITQYLIRVGEAGEWPLWTDTFLEATVDTNSYGEGPWTPSAIEGPYYKPGAPVLTERPYTLPMRPDEAGDKLLFKATVRSPAGEPLATATVDVWHATDEGLYSFIDAGVPEDYILRARVPVDQDGAVEFRSIRPAPYEIPKNGPTGDLLNSVLGRHTWRPAHLHFLVTAEGYKPLVTQLYFEGDPYIDSDCAEGVKPGLIIPLTKTDIDGDSWTLGEFKFVLQPE</sequence>
<keyword evidence="10" id="KW-1185">Reference proteome</keyword>
<gene>
    <name evidence="9" type="ORF">ABZV61_39575</name>
</gene>
<evidence type="ECO:0000313" key="9">
    <source>
        <dbReference type="EMBL" id="MET8438695.1"/>
    </source>
</evidence>
<protein>
    <submittedName>
        <fullName evidence="9">Dioxygenase</fullName>
    </submittedName>
</protein>
<reference evidence="9 10" key="1">
    <citation type="submission" date="2024-06" db="EMBL/GenBank/DDBJ databases">
        <title>The Natural Products Discovery Center: Release of the First 8490 Sequenced Strains for Exploring Actinobacteria Biosynthetic Diversity.</title>
        <authorList>
            <person name="Kalkreuter E."/>
            <person name="Kautsar S.A."/>
            <person name="Yang D."/>
            <person name="Bader C.D."/>
            <person name="Teijaro C.N."/>
            <person name="Fluegel L."/>
            <person name="Davis C.M."/>
            <person name="Simpson J.R."/>
            <person name="Lauterbach L."/>
            <person name="Steele A.D."/>
            <person name="Gui C."/>
            <person name="Meng S."/>
            <person name="Li G."/>
            <person name="Viehrig K."/>
            <person name="Ye F."/>
            <person name="Su P."/>
            <person name="Kiefer A.F."/>
            <person name="Nichols A."/>
            <person name="Cepeda A.J."/>
            <person name="Yan W."/>
            <person name="Fan B."/>
            <person name="Jiang Y."/>
            <person name="Adhikari A."/>
            <person name="Zheng C.-J."/>
            <person name="Schuster L."/>
            <person name="Cowan T.M."/>
            <person name="Smanski M.J."/>
            <person name="Chevrette M.G."/>
            <person name="De Carvalho L.P.S."/>
            <person name="Shen B."/>
        </authorList>
    </citation>
    <scope>NUCLEOTIDE SEQUENCE [LARGE SCALE GENOMIC DNA]</scope>
    <source>
        <strain evidence="9 10">NPDC005137</strain>
    </source>
</reference>
<dbReference type="Proteomes" id="UP001550044">
    <property type="component" value="Unassembled WGS sequence"/>
</dbReference>
<feature type="domain" description="Intradiol ring-cleavage dioxygenases" evidence="7">
    <location>
        <begin position="74"/>
        <end position="256"/>
    </location>
</feature>
<dbReference type="EMBL" id="JBEXIP010000067">
    <property type="protein sequence ID" value="MET8438695.1"/>
    <property type="molecule type" value="Genomic_DNA"/>
</dbReference>
<dbReference type="PANTHER" id="PTHR33711">
    <property type="entry name" value="DIOXYGENASE, PUTATIVE (AFU_ORTHOLOGUE AFUA_2G02910)-RELATED"/>
    <property type="match status" value="1"/>
</dbReference>
<accession>A0ABV2ULI7</accession>
<evidence type="ECO:0000256" key="4">
    <source>
        <dbReference type="ARBA" id="ARBA00022964"/>
    </source>
</evidence>
<evidence type="ECO:0000259" key="8">
    <source>
        <dbReference type="Pfam" id="PF04444"/>
    </source>
</evidence>
<evidence type="ECO:0000256" key="2">
    <source>
        <dbReference type="ARBA" id="ARBA00007825"/>
    </source>
</evidence>
<evidence type="ECO:0000256" key="1">
    <source>
        <dbReference type="ARBA" id="ARBA00001965"/>
    </source>
</evidence>
<comment type="caution">
    <text evidence="9">The sequence shown here is derived from an EMBL/GenBank/DDBJ whole genome shotgun (WGS) entry which is preliminary data.</text>
</comment>
<dbReference type="InterPro" id="IPR015889">
    <property type="entry name" value="Intradiol_dOase_core"/>
</dbReference>
<name>A0ABV2ULI7_9ACTN</name>
<dbReference type="Pfam" id="PF04444">
    <property type="entry name" value="Dioxygenase_N"/>
    <property type="match status" value="1"/>
</dbReference>
<keyword evidence="4 9" id="KW-0223">Dioxygenase</keyword>
<dbReference type="SUPFAM" id="SSF49482">
    <property type="entry name" value="Aromatic compound dioxygenase"/>
    <property type="match status" value="1"/>
</dbReference>
<evidence type="ECO:0000256" key="3">
    <source>
        <dbReference type="ARBA" id="ARBA00022723"/>
    </source>
</evidence>
<dbReference type="InterPro" id="IPR000627">
    <property type="entry name" value="Intradiol_dOase_C"/>
</dbReference>
<evidence type="ECO:0000259" key="7">
    <source>
        <dbReference type="Pfam" id="PF00775"/>
    </source>
</evidence>
<dbReference type="RefSeq" id="WP_356713116.1">
    <property type="nucleotide sequence ID" value="NZ_JBEXIP010000067.1"/>
</dbReference>
<comment type="cofactor">
    <cofactor evidence="1">
        <name>Fe(3+)</name>
        <dbReference type="ChEBI" id="CHEBI:29034"/>
    </cofactor>
</comment>
<dbReference type="Gene3D" id="2.60.130.10">
    <property type="entry name" value="Aromatic compound dioxygenase"/>
    <property type="match status" value="1"/>
</dbReference>